<dbReference type="Proteomes" id="UP000789759">
    <property type="component" value="Unassembled WGS sequence"/>
</dbReference>
<evidence type="ECO:0000256" key="1">
    <source>
        <dbReference type="SAM" id="MobiDB-lite"/>
    </source>
</evidence>
<protein>
    <submittedName>
        <fullName evidence="2">6726_t:CDS:1</fullName>
    </submittedName>
</protein>
<dbReference type="AlphaFoldDB" id="A0A9N9JQZ2"/>
<keyword evidence="3" id="KW-1185">Reference proteome</keyword>
<proteinExistence type="predicted"/>
<organism evidence="2 3">
    <name type="scientific">Cetraspora pellucida</name>
    <dbReference type="NCBI Taxonomy" id="1433469"/>
    <lineage>
        <taxon>Eukaryota</taxon>
        <taxon>Fungi</taxon>
        <taxon>Fungi incertae sedis</taxon>
        <taxon>Mucoromycota</taxon>
        <taxon>Glomeromycotina</taxon>
        <taxon>Glomeromycetes</taxon>
        <taxon>Diversisporales</taxon>
        <taxon>Gigasporaceae</taxon>
        <taxon>Cetraspora</taxon>
    </lineage>
</organism>
<reference evidence="2" key="1">
    <citation type="submission" date="2021-06" db="EMBL/GenBank/DDBJ databases">
        <authorList>
            <person name="Kallberg Y."/>
            <person name="Tangrot J."/>
            <person name="Rosling A."/>
        </authorList>
    </citation>
    <scope>NUCLEOTIDE SEQUENCE</scope>
    <source>
        <strain evidence="2">FL966</strain>
    </source>
</reference>
<feature type="non-terminal residue" evidence="2">
    <location>
        <position position="203"/>
    </location>
</feature>
<dbReference type="OrthoDB" id="2445863at2759"/>
<gene>
    <name evidence="2" type="ORF">CPELLU_LOCUS17079</name>
</gene>
<dbReference type="EMBL" id="CAJVQA010027546">
    <property type="protein sequence ID" value="CAG8792133.1"/>
    <property type="molecule type" value="Genomic_DNA"/>
</dbReference>
<sequence length="203" mass="23139">QIKHATNEATLQIIFNNADSALVTAIHDEFSTTNTFYCMFHIVQNISLNLKNYFKDNYNEFIRDFFEAKAFVLKLFMTEMLSTLQVESYNAKIKRLIFNSNTTILDLAEKLITYIFEDKKTEYILFYVSVPKAALVVTANSILSNVCNDNNVDSNSASNSKSEDVTNKIGLDLKELINSYKHKGKGQPKGTNRIQQANKLPKK</sequence>
<feature type="non-terminal residue" evidence="2">
    <location>
        <position position="1"/>
    </location>
</feature>
<evidence type="ECO:0000313" key="2">
    <source>
        <dbReference type="EMBL" id="CAG8792133.1"/>
    </source>
</evidence>
<name>A0A9N9JQZ2_9GLOM</name>
<comment type="caution">
    <text evidence="2">The sequence shown here is derived from an EMBL/GenBank/DDBJ whole genome shotgun (WGS) entry which is preliminary data.</text>
</comment>
<accession>A0A9N9JQZ2</accession>
<evidence type="ECO:0000313" key="3">
    <source>
        <dbReference type="Proteomes" id="UP000789759"/>
    </source>
</evidence>
<feature type="compositionally biased region" description="Polar residues" evidence="1">
    <location>
        <begin position="189"/>
        <end position="203"/>
    </location>
</feature>
<feature type="region of interest" description="Disordered" evidence="1">
    <location>
        <begin position="181"/>
        <end position="203"/>
    </location>
</feature>